<dbReference type="SMART" id="SM00356">
    <property type="entry name" value="ZnF_C3H1"/>
    <property type="match status" value="1"/>
</dbReference>
<proteinExistence type="predicted"/>
<dbReference type="EMBL" id="JADGJW010000524">
    <property type="protein sequence ID" value="KAJ3215723.1"/>
    <property type="molecule type" value="Genomic_DNA"/>
</dbReference>
<evidence type="ECO:0000313" key="6">
    <source>
        <dbReference type="Proteomes" id="UP001211065"/>
    </source>
</evidence>
<keyword evidence="3" id="KW-0479">Metal-binding</keyword>
<evidence type="ECO:0000256" key="1">
    <source>
        <dbReference type="ARBA" id="ARBA00004123"/>
    </source>
</evidence>
<dbReference type="GO" id="GO:0005634">
    <property type="term" value="C:nucleus"/>
    <property type="evidence" value="ECO:0007669"/>
    <property type="project" value="UniProtKB-SubCell"/>
</dbReference>
<organism evidence="5 6">
    <name type="scientific">Clydaea vesicula</name>
    <dbReference type="NCBI Taxonomy" id="447962"/>
    <lineage>
        <taxon>Eukaryota</taxon>
        <taxon>Fungi</taxon>
        <taxon>Fungi incertae sedis</taxon>
        <taxon>Chytridiomycota</taxon>
        <taxon>Chytridiomycota incertae sedis</taxon>
        <taxon>Chytridiomycetes</taxon>
        <taxon>Lobulomycetales</taxon>
        <taxon>Lobulomycetaceae</taxon>
        <taxon>Clydaea</taxon>
    </lineage>
</organism>
<name>A0AAD5XX35_9FUNG</name>
<accession>A0AAD5XX35</accession>
<dbReference type="GO" id="GO:0008270">
    <property type="term" value="F:zinc ion binding"/>
    <property type="evidence" value="ECO:0007669"/>
    <property type="project" value="UniProtKB-KW"/>
</dbReference>
<feature type="zinc finger region" description="C3H1-type" evidence="3">
    <location>
        <begin position="1"/>
        <end position="25"/>
    </location>
</feature>
<reference evidence="5" key="1">
    <citation type="submission" date="2020-05" db="EMBL/GenBank/DDBJ databases">
        <title>Phylogenomic resolution of chytrid fungi.</title>
        <authorList>
            <person name="Stajich J.E."/>
            <person name="Amses K."/>
            <person name="Simmons R."/>
            <person name="Seto K."/>
            <person name="Myers J."/>
            <person name="Bonds A."/>
            <person name="Quandt C.A."/>
            <person name="Barry K."/>
            <person name="Liu P."/>
            <person name="Grigoriev I."/>
            <person name="Longcore J.E."/>
            <person name="James T.Y."/>
        </authorList>
    </citation>
    <scope>NUCLEOTIDE SEQUENCE</scope>
    <source>
        <strain evidence="5">JEL0476</strain>
    </source>
</reference>
<gene>
    <name evidence="5" type="ORF">HK099_006227</name>
</gene>
<sequence length="366" mass="38917">MAICSYFLRGNCRFGSNCKNEHSSSKNSSRSNSPSVLNVHINELKKDLQDERPIWKLSSYHPKPSDLALSPNFQLTSCDFSQEEARYDFLLEKKSTGSIMNYVNNFKVKLDQVNVKIQNLLSGNSETKNIPTSTNAFAALGNISSTTTGNSGAFRQSSSNFVGFGNSNNSFHSAPNAFGQTATTFGANQPVAGFGNFSNNTFGGSNSFASPAFGQGSLATNANSNSGFFGNATQSAPAFGSYSFGNANQTTPAFGSSSFGNVTTQVTPAFGASAFGNQPSSANTTAPTGNSLFGQQSNFTPAQQTTLSSNAPGNISQFNNAGGLSLQAFHSEKPLDSKDEAIYRKNEFEFGNIPETPPTMQLRYLA</sequence>
<evidence type="ECO:0000256" key="2">
    <source>
        <dbReference type="ARBA" id="ARBA00023242"/>
    </source>
</evidence>
<keyword evidence="2" id="KW-0539">Nucleus</keyword>
<dbReference type="PROSITE" id="PS50103">
    <property type="entry name" value="ZF_C3H1"/>
    <property type="match status" value="1"/>
</dbReference>
<dbReference type="Proteomes" id="UP001211065">
    <property type="component" value="Unassembled WGS sequence"/>
</dbReference>
<dbReference type="Pfam" id="PF00642">
    <property type="entry name" value="zf-CCCH"/>
    <property type="match status" value="1"/>
</dbReference>
<comment type="subcellular location">
    <subcellularLocation>
        <location evidence="1">Nucleus</location>
    </subcellularLocation>
</comment>
<dbReference type="AlphaFoldDB" id="A0AAD5XX35"/>
<keyword evidence="3" id="KW-0862">Zinc</keyword>
<protein>
    <recommendedName>
        <fullName evidence="4">C3H1-type domain-containing protein</fullName>
    </recommendedName>
</protein>
<keyword evidence="6" id="KW-1185">Reference proteome</keyword>
<keyword evidence="3" id="KW-0863">Zinc-finger</keyword>
<evidence type="ECO:0000256" key="3">
    <source>
        <dbReference type="PROSITE-ProRule" id="PRU00723"/>
    </source>
</evidence>
<evidence type="ECO:0000313" key="5">
    <source>
        <dbReference type="EMBL" id="KAJ3215723.1"/>
    </source>
</evidence>
<dbReference type="PANTHER" id="PTHR46527:SF1">
    <property type="entry name" value="NUCLEOPORIN NUP42"/>
    <property type="match status" value="1"/>
</dbReference>
<comment type="caution">
    <text evidence="5">The sequence shown here is derived from an EMBL/GenBank/DDBJ whole genome shotgun (WGS) entry which is preliminary data.</text>
</comment>
<dbReference type="InterPro" id="IPR051767">
    <property type="entry name" value="Nucleoporin_NUP42"/>
</dbReference>
<evidence type="ECO:0000259" key="4">
    <source>
        <dbReference type="PROSITE" id="PS50103"/>
    </source>
</evidence>
<dbReference type="PANTHER" id="PTHR46527">
    <property type="entry name" value="NUCLEOPORIN-LIKE PROTEIN 2"/>
    <property type="match status" value="1"/>
</dbReference>
<dbReference type="InterPro" id="IPR000571">
    <property type="entry name" value="Znf_CCCH"/>
</dbReference>
<dbReference type="Gene3D" id="4.10.1000.10">
    <property type="entry name" value="Zinc finger, CCCH-type"/>
    <property type="match status" value="1"/>
</dbReference>
<feature type="domain" description="C3H1-type" evidence="4">
    <location>
        <begin position="1"/>
        <end position="25"/>
    </location>
</feature>